<dbReference type="InterPro" id="IPR025370">
    <property type="entry name" value="SgrR_HTH_N"/>
</dbReference>
<evidence type="ECO:0000256" key="1">
    <source>
        <dbReference type="ARBA" id="ARBA00023125"/>
    </source>
</evidence>
<keyword evidence="1" id="KW-0238">DNA-binding</keyword>
<evidence type="ECO:0000259" key="3">
    <source>
        <dbReference type="Pfam" id="PF12793"/>
    </source>
</evidence>
<comment type="caution">
    <text evidence="4">The sequence shown here is derived from an EMBL/GenBank/DDBJ whole genome shotgun (WGS) entry which is preliminary data.</text>
</comment>
<dbReference type="InterPro" id="IPR000914">
    <property type="entry name" value="SBP_5_dom"/>
</dbReference>
<dbReference type="CDD" id="cd08507">
    <property type="entry name" value="PBP2_SgrR_like"/>
    <property type="match status" value="1"/>
</dbReference>
<dbReference type="RefSeq" id="WP_045987260.1">
    <property type="nucleotide sequence ID" value="NZ_CM004383.1"/>
</dbReference>
<protein>
    <submittedName>
        <fullName evidence="4">Transcriptional regulator</fullName>
    </submittedName>
</protein>
<dbReference type="PANTHER" id="PTHR30290:SF72">
    <property type="entry name" value="HTH-TYPE TRANSCRIPTIONAL REGULATOR SGRR"/>
    <property type="match status" value="1"/>
</dbReference>
<dbReference type="InterPro" id="IPR039424">
    <property type="entry name" value="SBP_5"/>
</dbReference>
<dbReference type="GO" id="GO:0015833">
    <property type="term" value="P:peptide transport"/>
    <property type="evidence" value="ECO:0007669"/>
    <property type="project" value="TreeGrafter"/>
</dbReference>
<reference evidence="4" key="1">
    <citation type="journal article" date="2015" name="BMC Genomics">
        <title>Genome mining reveals unlocked bioactive potential of marine Gram-negative bacteria.</title>
        <authorList>
            <person name="Machado H."/>
            <person name="Sonnenschein E.C."/>
            <person name="Melchiorsen J."/>
            <person name="Gram L."/>
        </authorList>
    </citation>
    <scope>NUCLEOTIDE SEQUENCE</scope>
    <source>
        <strain evidence="4">S2052</strain>
    </source>
</reference>
<dbReference type="Pfam" id="PF12793">
    <property type="entry name" value="SgrR_N"/>
    <property type="match status" value="1"/>
</dbReference>
<dbReference type="AlphaFoldDB" id="A0A837G0P1"/>
<feature type="domain" description="Transcriptional regulator SgrR N-terminal HTH" evidence="3">
    <location>
        <begin position="5"/>
        <end position="116"/>
    </location>
</feature>
<evidence type="ECO:0000259" key="2">
    <source>
        <dbReference type="Pfam" id="PF00496"/>
    </source>
</evidence>
<dbReference type="Pfam" id="PF00496">
    <property type="entry name" value="SBP_bac_5"/>
    <property type="match status" value="1"/>
</dbReference>
<dbReference type="GO" id="GO:0003677">
    <property type="term" value="F:DNA binding"/>
    <property type="evidence" value="ECO:0007669"/>
    <property type="project" value="UniProtKB-KW"/>
</dbReference>
<dbReference type="Gene3D" id="3.40.190.10">
    <property type="entry name" value="Periplasmic binding protein-like II"/>
    <property type="match status" value="1"/>
</dbReference>
<dbReference type="GO" id="GO:1904680">
    <property type="term" value="F:peptide transmembrane transporter activity"/>
    <property type="evidence" value="ECO:0007669"/>
    <property type="project" value="TreeGrafter"/>
</dbReference>
<feature type="domain" description="Solute-binding protein family 5" evidence="2">
    <location>
        <begin position="165"/>
        <end position="306"/>
    </location>
</feature>
<organism evidence="4">
    <name type="scientific">Vibrio coralliilyticus</name>
    <dbReference type="NCBI Taxonomy" id="190893"/>
    <lineage>
        <taxon>Bacteria</taxon>
        <taxon>Pseudomonadati</taxon>
        <taxon>Pseudomonadota</taxon>
        <taxon>Gammaproteobacteria</taxon>
        <taxon>Vibrionales</taxon>
        <taxon>Vibrionaceae</taxon>
        <taxon>Vibrio</taxon>
    </lineage>
</organism>
<evidence type="ECO:0000313" key="4">
    <source>
        <dbReference type="EMBL" id="KJY67664.1"/>
    </source>
</evidence>
<sequence length="575" mass="66155">MSSPRLRVQFETLFEHYNGKDCGVQLEEITEILFCTRRNARIVLNKMEEEGWIEWHPSPGRGKLSQLNFKRSRTDVSENLARRYLEEGKIGQALKVLDQDSAKLAQVVESYLGVQQLEGQQVLRLPYYRPLSMLNPEKPVRRSEQHIARQIFSGLTRLDDSEKLCPDLAHTWEMLSPQHWRFYLRPNVRFHNGDLLTTDMVVNSLLALKSKNLYSHIEDVVSPGRCVVDVTLRKNNYHLPLLLSESDAKVLLPENSRAEDYDINPVGTGPYKVIQNDDKRLVLQAFDGYFGFRPLMDRVEVWVIDDIHSSMVFPSMTNPIKPETGTYSDEVELDPGCTYLLLNRSSGLAKSDEWANYFSHRLGSLNLYQELPQEKIVELGVLPAHGLKPGWYHHTRQGHYTSPPSYRKVTIAYHGQHPMFPTLVKCIESLLKQDNLEVELIKYDITLPDIDDVDIWVKPMGIANNREDGLAGWLLNYSDIEQLSKPEDFKYWSSLVEVWQAEENSVFPAKDLGKSLVEKMQIIPMFHCWLGISKDQCGSLQNAKCNALGWFDFSQVWLKPEKLSEDSEMLNGKAE</sequence>
<dbReference type="EMBL" id="JXXR01000026">
    <property type="protein sequence ID" value="KJY67664.1"/>
    <property type="molecule type" value="Genomic_DNA"/>
</dbReference>
<dbReference type="SUPFAM" id="SSF53850">
    <property type="entry name" value="Periplasmic binding protein-like II"/>
    <property type="match status" value="1"/>
</dbReference>
<name>A0A837G0P1_9VIBR</name>
<proteinExistence type="predicted"/>
<gene>
    <name evidence="4" type="ORF">TW71_21955</name>
</gene>
<dbReference type="PANTHER" id="PTHR30290">
    <property type="entry name" value="PERIPLASMIC BINDING COMPONENT OF ABC TRANSPORTER"/>
    <property type="match status" value="1"/>
</dbReference>
<accession>A0A837G0P1</accession>